<gene>
    <name evidence="2" type="ORF">PchlO6_6053</name>
</gene>
<comment type="caution">
    <text evidence="2">The sequence shown here is derived from an EMBL/GenBank/DDBJ whole genome shotgun (WGS) entry which is preliminary data.</text>
</comment>
<dbReference type="InterPro" id="IPR013762">
    <property type="entry name" value="Integrase-like_cat_sf"/>
</dbReference>
<dbReference type="AlphaFoldDB" id="A0AB33WVM7"/>
<dbReference type="GO" id="GO:0015074">
    <property type="term" value="P:DNA integration"/>
    <property type="evidence" value="ECO:0007669"/>
    <property type="project" value="InterPro"/>
</dbReference>
<dbReference type="GO" id="GO:0006310">
    <property type="term" value="P:DNA recombination"/>
    <property type="evidence" value="ECO:0007669"/>
    <property type="project" value="UniProtKB-KW"/>
</dbReference>
<evidence type="ECO:0000313" key="2">
    <source>
        <dbReference type="EMBL" id="EIM17001.1"/>
    </source>
</evidence>
<dbReference type="GO" id="GO:0003677">
    <property type="term" value="F:DNA binding"/>
    <property type="evidence" value="ECO:0007669"/>
    <property type="project" value="InterPro"/>
</dbReference>
<reference evidence="2 3" key="1">
    <citation type="journal article" date="2012" name="PLoS Genet.">
        <title>Comparative Genomics of Plant-Associated Pseudomonas spp.: Insights into Diversity and Inheritance of Traits Involved in Multitrophic Interactions.</title>
        <authorList>
            <person name="Loper J.E."/>
            <person name="Hassan K.A."/>
            <person name="Mavrodi D.V."/>
            <person name="Davis E.W.II."/>
            <person name="Lim C.K."/>
            <person name="Shaffer B.T."/>
            <person name="Elbourne L.D."/>
            <person name="Stockwell V.O."/>
            <person name="Hartney S.L."/>
            <person name="Breakwell K."/>
            <person name="Henkels M.D."/>
            <person name="Tetu S.G."/>
            <person name="Rangel L.I."/>
            <person name="Kidarsa T.A."/>
            <person name="Wilson N.L."/>
            <person name="van de Mortel J.E."/>
            <person name="Song C."/>
            <person name="Blumhagen R."/>
            <person name="Radune D."/>
            <person name="Hostetler J.B."/>
            <person name="Brinkac L.M."/>
            <person name="Durkin A.S."/>
            <person name="Kluepfel D.A."/>
            <person name="Wechter W.P."/>
            <person name="Anderson A.J."/>
            <person name="Kim Y.C."/>
            <person name="Pierson L.S.III."/>
            <person name="Pierson E.A."/>
            <person name="Lindow S.E."/>
            <person name="Kobayashi D.Y."/>
            <person name="Raaijmakers J.M."/>
            <person name="Weller D.M."/>
            <person name="Thomashow L.S."/>
            <person name="Allen A.E."/>
            <person name="Paulsen I.T."/>
        </authorList>
    </citation>
    <scope>NUCLEOTIDE SEQUENCE [LARGE SCALE GENOMIC DNA]</scope>
    <source>
        <strain evidence="2 3">O6</strain>
    </source>
</reference>
<protein>
    <recommendedName>
        <fullName evidence="4">Integrase</fullName>
    </recommendedName>
</protein>
<name>A0AB33WVM7_9PSED</name>
<evidence type="ECO:0000313" key="3">
    <source>
        <dbReference type="Proteomes" id="UP000003790"/>
    </source>
</evidence>
<proteinExistence type="predicted"/>
<dbReference type="RefSeq" id="WP_009051480.1">
    <property type="nucleotide sequence ID" value="NZ_CM001490.1"/>
</dbReference>
<dbReference type="Proteomes" id="UP000003790">
    <property type="component" value="Chromosome"/>
</dbReference>
<sequence>MSQNTALAGLNIDSPLAIPEALNFKPPTWPPQKDFPVVIDANNQVISRYADSIWDLTPWGKKITKINFGDGPLRRDDPGITPQNSDVYRQIVAWWLYGPKCVHKASGIKQRFEVLRPLFIICSQQQIVATDLIRHPHIISLIAKKIAPSIINHTIALLHDIWEQREAVGFFLLDADNLRKIAGSLPPHHTSQTAYIPPRIWLYQLNRLQTCLEDFNNHRDKIEECFKFCLDAHVTNAGSLTQACSESLPSNRRPFHRCKRLNGIRTGAQFHGPFSKTAEKFGIHELLKRWLTDPDDDGGSALATYFSFIGYVGTAYILNFSLMRVAEGMSLRSDCLIIEHDELTDEDIYILKGATTKTVDDDDARWIASPSVKVAIEAMSTIAKLRIITASANKKVPTTSEDIKNPYLLLRPYEPWKRKSDYLSQPLTVRPVIPSYSLMARKYPKLFNIESLRITAADLDAALLITPTLNPKLFDIGKVWPLSWHQLRRTGAVNMTACGVTEASVQYQLKHATRAMTRYYGIGHYNVRVKFNESARSEYIRTTYEMIAREFESLQSSRFVSPHGEKRKEQIINSVNITDHKLLTAAAKAGRIAYREILPGVCTNPDPCPYGGIDHVSRCGEEMESRHVI</sequence>
<dbReference type="Gene3D" id="1.10.443.10">
    <property type="entry name" value="Intergrase catalytic core"/>
    <property type="match status" value="1"/>
</dbReference>
<accession>A0AB33WVM7</accession>
<dbReference type="InterPro" id="IPR011010">
    <property type="entry name" value="DNA_brk_join_enz"/>
</dbReference>
<keyword evidence="1" id="KW-0233">DNA recombination</keyword>
<evidence type="ECO:0008006" key="4">
    <source>
        <dbReference type="Google" id="ProtNLM"/>
    </source>
</evidence>
<dbReference type="SUPFAM" id="SSF56349">
    <property type="entry name" value="DNA breaking-rejoining enzymes"/>
    <property type="match status" value="1"/>
</dbReference>
<dbReference type="EMBL" id="AHOT01000009">
    <property type="protein sequence ID" value="EIM17001.1"/>
    <property type="molecule type" value="Genomic_DNA"/>
</dbReference>
<evidence type="ECO:0000256" key="1">
    <source>
        <dbReference type="ARBA" id="ARBA00023172"/>
    </source>
</evidence>
<organism evidence="2 3">
    <name type="scientific">Pseudomonas chlororaphis O6</name>
    <dbReference type="NCBI Taxonomy" id="1037915"/>
    <lineage>
        <taxon>Bacteria</taxon>
        <taxon>Pseudomonadati</taxon>
        <taxon>Pseudomonadota</taxon>
        <taxon>Gammaproteobacteria</taxon>
        <taxon>Pseudomonadales</taxon>
        <taxon>Pseudomonadaceae</taxon>
        <taxon>Pseudomonas</taxon>
    </lineage>
</organism>